<name>A0AA39YK70_9PEZI</name>
<feature type="compositionally biased region" description="Pro residues" evidence="1">
    <location>
        <begin position="644"/>
        <end position="657"/>
    </location>
</feature>
<comment type="caution">
    <text evidence="2">The sequence shown here is derived from an EMBL/GenBank/DDBJ whole genome shotgun (WGS) entry which is preliminary data.</text>
</comment>
<proteinExistence type="predicted"/>
<protein>
    <submittedName>
        <fullName evidence="2">Uncharacterized protein</fullName>
    </submittedName>
</protein>
<feature type="region of interest" description="Disordered" evidence="1">
    <location>
        <begin position="1"/>
        <end position="22"/>
    </location>
</feature>
<evidence type="ECO:0000313" key="2">
    <source>
        <dbReference type="EMBL" id="KAK0653036.1"/>
    </source>
</evidence>
<keyword evidence="3" id="KW-1185">Reference proteome</keyword>
<evidence type="ECO:0000313" key="3">
    <source>
        <dbReference type="Proteomes" id="UP001174936"/>
    </source>
</evidence>
<dbReference type="Proteomes" id="UP001174936">
    <property type="component" value="Unassembled WGS sequence"/>
</dbReference>
<reference evidence="2" key="1">
    <citation type="submission" date="2023-06" db="EMBL/GenBank/DDBJ databases">
        <title>Genome-scale phylogeny and comparative genomics of the fungal order Sordariales.</title>
        <authorList>
            <consortium name="Lawrence Berkeley National Laboratory"/>
            <person name="Hensen N."/>
            <person name="Bonometti L."/>
            <person name="Westerberg I."/>
            <person name="Brannstrom I.O."/>
            <person name="Guillou S."/>
            <person name="Cros-Aarteil S."/>
            <person name="Calhoun S."/>
            <person name="Haridas S."/>
            <person name="Kuo A."/>
            <person name="Mondo S."/>
            <person name="Pangilinan J."/>
            <person name="Riley R."/>
            <person name="Labutti K."/>
            <person name="Andreopoulos B."/>
            <person name="Lipzen A."/>
            <person name="Chen C."/>
            <person name="Yanf M."/>
            <person name="Daum C."/>
            <person name="Ng V."/>
            <person name="Clum A."/>
            <person name="Steindorff A."/>
            <person name="Ohm R."/>
            <person name="Martin F."/>
            <person name="Silar P."/>
            <person name="Natvig D."/>
            <person name="Lalanne C."/>
            <person name="Gautier V."/>
            <person name="Ament-Velasquez S.L."/>
            <person name="Kruys A."/>
            <person name="Hutchinson M.I."/>
            <person name="Powell A.J."/>
            <person name="Barry K."/>
            <person name="Miller A.N."/>
            <person name="Grigoriev I.V."/>
            <person name="Debuchy R."/>
            <person name="Gladieux P."/>
            <person name="Thoren M.H."/>
            <person name="Johannesson H."/>
        </authorList>
    </citation>
    <scope>NUCLEOTIDE SEQUENCE</scope>
    <source>
        <strain evidence="2">SMH2532-1</strain>
    </source>
</reference>
<organism evidence="2 3">
    <name type="scientific">Cercophora newfieldiana</name>
    <dbReference type="NCBI Taxonomy" id="92897"/>
    <lineage>
        <taxon>Eukaryota</taxon>
        <taxon>Fungi</taxon>
        <taxon>Dikarya</taxon>
        <taxon>Ascomycota</taxon>
        <taxon>Pezizomycotina</taxon>
        <taxon>Sordariomycetes</taxon>
        <taxon>Sordariomycetidae</taxon>
        <taxon>Sordariales</taxon>
        <taxon>Lasiosphaeriaceae</taxon>
        <taxon>Cercophora</taxon>
    </lineage>
</organism>
<dbReference type="EMBL" id="JAULSV010000002">
    <property type="protein sequence ID" value="KAK0653036.1"/>
    <property type="molecule type" value="Genomic_DNA"/>
</dbReference>
<accession>A0AA39YK70</accession>
<sequence>MAQPAASPRSGEKGDGNFDLDPELTLNSIVKSKTINFPIRGNYTNWEAREASRFRVIREESTTSDTTEIVYKVPRPGKNEADECLGFIRFHGTNIEGTIEITNRNATLQPRHLDIGGTTKGKDTRQAGAHGEGLKVGLLVLMRGAQNHNVRCCTSGFNWRFNFTTRGRLVARLYRMSQNGIARTENEAHELLPKTLLPFAPKPGADVQFVIGEQSTLTARDQAGQLVERRPVRREDFNAWVKSALFLHPAFQSPGGIISTEKGDLLIDQDLRGKLFLKGLLLRESTPERSASITNLPLRYGYNFASGRTNRDRQSVAGADQEARAILDIWDRALRAKPEMVAELNEILNDEETRFADYYCSDEKSKNPRVDRIIDGLGHEGIKLNNDYWGILRHHHLIRTAEEEQSTRFRAAPSEPVDKDGDEFVNLLQACFRACPETNGAEIRFTPEPMFCIHERWLCRLTAEEAFGLDDSTPWLDVLFHTVRMLFQLALREMEQSLRRTTVNFTERSDSPNWQRLEIARTDQRLQCFRDMGDIEWEWERSPEGSGIEIWVTGYQWGIGEGVVEVQCHNSARCSGLWNSLPFLAGDAAEGSPCRAARFSTGERQSHIERNLDENEEYFFIVLDPKVDTSIVTFSDNIACPTRRLPPPSPSPLPSPGPALSQPNFPSALNKRPATSIVMGSKLQDLRGVFTVGGEWYNGTDSNNKKVVIGILPDAEAELKEEDSPRKRRRER</sequence>
<feature type="region of interest" description="Disordered" evidence="1">
    <location>
        <begin position="642"/>
        <end position="668"/>
    </location>
</feature>
<gene>
    <name evidence="2" type="ORF">B0T16DRAFT_435518</name>
</gene>
<feature type="region of interest" description="Disordered" evidence="1">
    <location>
        <begin position="713"/>
        <end position="732"/>
    </location>
</feature>
<evidence type="ECO:0000256" key="1">
    <source>
        <dbReference type="SAM" id="MobiDB-lite"/>
    </source>
</evidence>
<dbReference type="AlphaFoldDB" id="A0AA39YK70"/>